<dbReference type="InterPro" id="IPR053191">
    <property type="entry name" value="DcsG_Biosynth_Enzyme"/>
</dbReference>
<sequence length="293" mass="31983">MHIGFLTCPGTHPGSPDRRSDAYEHDLQVDAIRPELEVRGHSLVEIDWRSPVEAFADLPLILIGTPWDYQDSEAQFLARLDALEAAGHRVCNSAATVRWNACKIYLRDLAGSGVATIPTLWVAEPRAADIERAFDAFATDSVVAKRQIGAGAEGQSLHRKSGLNPDWQMAQPAMLQSYIPQIRSDGEYSFLFVEGTFSHALRKRPAHGDYRVQSVYGGTEEAIDPGALDLAAAQAAVDAIPFATPLYARIDMVRGDGGGLLLMEAELIEPYLYPMQGPKLGAMLAEAIDRRLA</sequence>
<dbReference type="eggNOG" id="COG0189">
    <property type="taxonomic scope" value="Bacteria"/>
</dbReference>
<dbReference type="PANTHER" id="PTHR39217">
    <property type="match status" value="1"/>
</dbReference>
<name>Q2NCD0_ERYLH</name>
<organism evidence="1 2">
    <name type="scientific">Erythrobacter litoralis (strain HTCC2594)</name>
    <dbReference type="NCBI Taxonomy" id="314225"/>
    <lineage>
        <taxon>Bacteria</taxon>
        <taxon>Pseudomonadati</taxon>
        <taxon>Pseudomonadota</taxon>
        <taxon>Alphaproteobacteria</taxon>
        <taxon>Sphingomonadales</taxon>
        <taxon>Erythrobacteraceae</taxon>
        <taxon>Erythrobacter/Porphyrobacter group</taxon>
        <taxon>Erythrobacter</taxon>
    </lineage>
</organism>
<dbReference type="RefSeq" id="WP_011413537.1">
    <property type="nucleotide sequence ID" value="NC_007722.1"/>
</dbReference>
<dbReference type="AlphaFoldDB" id="Q2NCD0"/>
<evidence type="ECO:0000313" key="1">
    <source>
        <dbReference type="EMBL" id="ABC62661.1"/>
    </source>
</evidence>
<dbReference type="SUPFAM" id="SSF56059">
    <property type="entry name" value="Glutathione synthetase ATP-binding domain-like"/>
    <property type="match status" value="1"/>
</dbReference>
<dbReference type="PANTHER" id="PTHR39217:SF1">
    <property type="entry name" value="GLUTATHIONE SYNTHETASE"/>
    <property type="match status" value="1"/>
</dbReference>
<proteinExistence type="predicted"/>
<dbReference type="STRING" id="314225.ELI_02845"/>
<dbReference type="EMBL" id="CP000157">
    <property type="protein sequence ID" value="ABC62661.1"/>
    <property type="molecule type" value="Genomic_DNA"/>
</dbReference>
<keyword evidence="2" id="KW-1185">Reference proteome</keyword>
<gene>
    <name evidence="1" type="ordered locus">ELI_02845</name>
</gene>
<dbReference type="HOGENOM" id="CLU_070819_0_1_5"/>
<evidence type="ECO:0000313" key="2">
    <source>
        <dbReference type="Proteomes" id="UP000008808"/>
    </source>
</evidence>
<accession>Q2NCD0</accession>
<dbReference type="OrthoDB" id="3373978at2"/>
<evidence type="ECO:0008006" key="3">
    <source>
        <dbReference type="Google" id="ProtNLM"/>
    </source>
</evidence>
<dbReference type="Proteomes" id="UP000008808">
    <property type="component" value="Chromosome"/>
</dbReference>
<dbReference type="KEGG" id="eli:ELI_02845"/>
<protein>
    <recommendedName>
        <fullName evidence="3">Prokaryotic glutathione synthetase ATP-binding domain-containing protein</fullName>
    </recommendedName>
</protein>
<reference evidence="2" key="1">
    <citation type="journal article" date="2009" name="J. Bacteriol.">
        <title>Complete genome sequence of Erythrobacter litoralis HTCC2594.</title>
        <authorList>
            <person name="Oh H.M."/>
            <person name="Giovannoni S.J."/>
            <person name="Ferriera S."/>
            <person name="Johnson J."/>
            <person name="Cho J.C."/>
        </authorList>
    </citation>
    <scope>NUCLEOTIDE SEQUENCE [LARGE SCALE GENOMIC DNA]</scope>
    <source>
        <strain evidence="2">HTCC2594</strain>
    </source>
</reference>